<dbReference type="PROSITE" id="PS51257">
    <property type="entry name" value="PROKAR_LIPOPROTEIN"/>
    <property type="match status" value="1"/>
</dbReference>
<dbReference type="InterPro" id="IPR011042">
    <property type="entry name" value="6-blade_b-propeller_TolB-like"/>
</dbReference>
<dbReference type="Gene3D" id="2.120.10.30">
    <property type="entry name" value="TolB, C-terminal domain"/>
    <property type="match status" value="1"/>
</dbReference>
<accession>A0ABR7DPP3</accession>
<gene>
    <name evidence="1" type="ORF">H8S65_11630</name>
</gene>
<dbReference type="EMBL" id="JACOOJ010000019">
    <property type="protein sequence ID" value="MBC5633409.1"/>
    <property type="molecule type" value="Genomic_DNA"/>
</dbReference>
<dbReference type="Pfam" id="PF17170">
    <property type="entry name" value="DUF5128"/>
    <property type="match status" value="1"/>
</dbReference>
<dbReference type="RefSeq" id="WP_186930163.1">
    <property type="nucleotide sequence ID" value="NZ_JACOOJ010000019.1"/>
</dbReference>
<dbReference type="SUPFAM" id="SSF63825">
    <property type="entry name" value="YWTD domain"/>
    <property type="match status" value="1"/>
</dbReference>
<dbReference type="Proteomes" id="UP000651475">
    <property type="component" value="Unassembled WGS sequence"/>
</dbReference>
<comment type="caution">
    <text evidence="1">The sequence shown here is derived from an EMBL/GenBank/DDBJ whole genome shotgun (WGS) entry which is preliminary data.</text>
</comment>
<reference evidence="1 2" key="1">
    <citation type="submission" date="2020-08" db="EMBL/GenBank/DDBJ databases">
        <title>Genome public.</title>
        <authorList>
            <person name="Liu C."/>
            <person name="Sun Q."/>
        </authorList>
    </citation>
    <scope>NUCLEOTIDE SEQUENCE [LARGE SCALE GENOMIC DNA]</scope>
    <source>
        <strain evidence="1 2">NSJ-79</strain>
    </source>
</reference>
<protein>
    <submittedName>
        <fullName evidence="1">6-bladed beta-propeller</fullName>
    </submittedName>
</protein>
<sequence length="376" mass="43951">MKSINVLLPMLFLLMAGCVENKHSTNDLITVDVTAKYPYKELILQDFMDVEYIPLETTDEFLCQGNIWAVGKNVIVATNFNFSGDIFLFDRKGRALKKINRKGQGNEEYALFNRIVLDEEKEEIFVNDISKKILVYDLEGNFKRKISWKGDLLPFEMYNFDQENLICRDHFHNNTGQSFLLLSKQDGRITKEIQIPFEKKKSIVVWSQDRKMTYHPQTSHPIMPYFNDYVLTEYSADTLYSYSPDHALKPFIARVPSCQSMNPEVFLIPSLLTDRYFFMEALEKTIEFSSIDLLYDKQEKALFRYRAYNSDYVNKKEAFLKSKPLNGKIPSCQFLEASDLIRDYKGGKLKDKLKEVAATLEEDDNPVIMLIKHRMR</sequence>
<keyword evidence="2" id="KW-1185">Reference proteome</keyword>
<organism evidence="1 2">
    <name type="scientific">Parabacteroides hominis</name>
    <dbReference type="NCBI Taxonomy" id="2763057"/>
    <lineage>
        <taxon>Bacteria</taxon>
        <taxon>Pseudomonadati</taxon>
        <taxon>Bacteroidota</taxon>
        <taxon>Bacteroidia</taxon>
        <taxon>Bacteroidales</taxon>
        <taxon>Tannerellaceae</taxon>
        <taxon>Parabacteroides</taxon>
    </lineage>
</organism>
<evidence type="ECO:0000313" key="2">
    <source>
        <dbReference type="Proteomes" id="UP000651475"/>
    </source>
</evidence>
<evidence type="ECO:0000313" key="1">
    <source>
        <dbReference type="EMBL" id="MBC5633409.1"/>
    </source>
</evidence>
<proteinExistence type="predicted"/>
<name>A0ABR7DPP3_9BACT</name>